<organism evidence="1 2">
    <name type="scientific">Candidatus Faecalibacterium intestinigallinarum</name>
    <dbReference type="NCBI Taxonomy" id="2838581"/>
    <lineage>
        <taxon>Bacteria</taxon>
        <taxon>Bacillati</taxon>
        <taxon>Bacillota</taxon>
        <taxon>Clostridia</taxon>
        <taxon>Eubacteriales</taxon>
        <taxon>Oscillospiraceae</taxon>
        <taxon>Faecalibacterium</taxon>
    </lineage>
</organism>
<proteinExistence type="predicted"/>
<protein>
    <recommendedName>
        <fullName evidence="3">DUF1490 family protein</fullName>
    </recommendedName>
</protein>
<dbReference type="AlphaFoldDB" id="A0A9D1TVT0"/>
<gene>
    <name evidence="1" type="ORF">H9890_02320</name>
</gene>
<accession>A0A9D1TVT0</accession>
<dbReference type="EMBL" id="DXHQ01000026">
    <property type="protein sequence ID" value="HIW08222.1"/>
    <property type="molecule type" value="Genomic_DNA"/>
</dbReference>
<evidence type="ECO:0000313" key="2">
    <source>
        <dbReference type="Proteomes" id="UP000823933"/>
    </source>
</evidence>
<reference evidence="1" key="1">
    <citation type="journal article" date="2021" name="PeerJ">
        <title>Extensive microbial diversity within the chicken gut microbiome revealed by metagenomics and culture.</title>
        <authorList>
            <person name="Gilroy R."/>
            <person name="Ravi A."/>
            <person name="Getino M."/>
            <person name="Pursley I."/>
            <person name="Horton D.L."/>
            <person name="Alikhan N.F."/>
            <person name="Baker D."/>
            <person name="Gharbi K."/>
            <person name="Hall N."/>
            <person name="Watson M."/>
            <person name="Adriaenssens E.M."/>
            <person name="Foster-Nyarko E."/>
            <person name="Jarju S."/>
            <person name="Secka A."/>
            <person name="Antonio M."/>
            <person name="Oren A."/>
            <person name="Chaudhuri R.R."/>
            <person name="La Ragione R."/>
            <person name="Hildebrand F."/>
            <person name="Pallen M.J."/>
        </authorList>
    </citation>
    <scope>NUCLEOTIDE SEQUENCE</scope>
    <source>
        <strain evidence="1">ChiHcolR34-3080</strain>
    </source>
</reference>
<comment type="caution">
    <text evidence="1">The sequence shown here is derived from an EMBL/GenBank/DDBJ whole genome shotgun (WGS) entry which is preliminary data.</text>
</comment>
<reference evidence="1" key="2">
    <citation type="submission" date="2021-04" db="EMBL/GenBank/DDBJ databases">
        <authorList>
            <person name="Gilroy R."/>
        </authorList>
    </citation>
    <scope>NUCLEOTIDE SEQUENCE</scope>
    <source>
        <strain evidence="1">ChiHcolR34-3080</strain>
    </source>
</reference>
<sequence length="95" mass="9763">MKQYVRLACFVGGALFGSVGLRLLASSDAKRAYTHAAAAGLRMKDAVMETVTTVQEEAADILASARDINEARAAAQAECAVEDSAGDAAVGTEDA</sequence>
<dbReference type="Pfam" id="PF19605">
    <property type="entry name" value="DUF6110"/>
    <property type="match status" value="1"/>
</dbReference>
<evidence type="ECO:0008006" key="3">
    <source>
        <dbReference type="Google" id="ProtNLM"/>
    </source>
</evidence>
<evidence type="ECO:0000313" key="1">
    <source>
        <dbReference type="EMBL" id="HIW08222.1"/>
    </source>
</evidence>
<dbReference type="InterPro" id="IPR046092">
    <property type="entry name" value="DUF6110"/>
</dbReference>
<dbReference type="Proteomes" id="UP000823933">
    <property type="component" value="Unassembled WGS sequence"/>
</dbReference>
<name>A0A9D1TVT0_9FIRM</name>